<evidence type="ECO:0000313" key="3">
    <source>
        <dbReference type="EMBL" id="NVM96662.1"/>
    </source>
</evidence>
<feature type="transmembrane region" description="Helical" evidence="2">
    <location>
        <begin position="32"/>
        <end position="50"/>
    </location>
</feature>
<dbReference type="RefSeq" id="WP_176636381.1">
    <property type="nucleotide sequence ID" value="NZ_JAAMFM010000037.1"/>
</dbReference>
<dbReference type="Proteomes" id="UP000543556">
    <property type="component" value="Unassembled WGS sequence"/>
</dbReference>
<keyword evidence="2" id="KW-0472">Membrane</keyword>
<evidence type="ECO:0000313" key="4">
    <source>
        <dbReference type="Proteomes" id="UP000543556"/>
    </source>
</evidence>
<comment type="caution">
    <text evidence="3">The sequence shown here is derived from an EMBL/GenBank/DDBJ whole genome shotgun (WGS) entry which is preliminary data.</text>
</comment>
<keyword evidence="2" id="KW-0812">Transmembrane</keyword>
<proteinExistence type="predicted"/>
<keyword evidence="4" id="KW-1185">Reference proteome</keyword>
<name>A0A7Y7IJL1_9MICC</name>
<evidence type="ECO:0000256" key="1">
    <source>
        <dbReference type="SAM" id="MobiDB-lite"/>
    </source>
</evidence>
<organism evidence="3 4">
    <name type="scientific">Arthrobacter wenxiniae</name>
    <dbReference type="NCBI Taxonomy" id="2713570"/>
    <lineage>
        <taxon>Bacteria</taxon>
        <taxon>Bacillati</taxon>
        <taxon>Actinomycetota</taxon>
        <taxon>Actinomycetes</taxon>
        <taxon>Micrococcales</taxon>
        <taxon>Micrococcaceae</taxon>
        <taxon>Arthrobacter</taxon>
    </lineage>
</organism>
<feature type="region of interest" description="Disordered" evidence="1">
    <location>
        <begin position="92"/>
        <end position="120"/>
    </location>
</feature>
<sequence>MHTLILLAATPSPSPTIPSLRAGLSDDQVGPGFLGFLAMAFIATLVFFLIRDMAKRIRRVRYRAMVEEGAAGGSHGPDAEFLAIPIVADDAARSEGAPGTDTSDAQAPDVPTPGTNGQQG</sequence>
<dbReference type="AlphaFoldDB" id="A0A7Y7IJL1"/>
<accession>A0A7Y7IJL1</accession>
<reference evidence="3 4" key="1">
    <citation type="submission" date="2020-02" db="EMBL/GenBank/DDBJ databases">
        <title>Genome sequence of strain AETb3-4.</title>
        <authorList>
            <person name="Gao J."/>
            <person name="Zhang X."/>
        </authorList>
    </citation>
    <scope>NUCLEOTIDE SEQUENCE [LARGE SCALE GENOMIC DNA]</scope>
    <source>
        <strain evidence="3 4">AETb3-4</strain>
    </source>
</reference>
<protein>
    <submittedName>
        <fullName evidence="3">Uncharacterized protein</fullName>
    </submittedName>
</protein>
<dbReference type="EMBL" id="JAAMFM010000037">
    <property type="protein sequence ID" value="NVM96662.1"/>
    <property type="molecule type" value="Genomic_DNA"/>
</dbReference>
<evidence type="ECO:0000256" key="2">
    <source>
        <dbReference type="SAM" id="Phobius"/>
    </source>
</evidence>
<gene>
    <name evidence="3" type="ORF">G6034_17475</name>
</gene>
<keyword evidence="2" id="KW-1133">Transmembrane helix</keyword>